<dbReference type="Proteomes" id="UP001141806">
    <property type="component" value="Unassembled WGS sequence"/>
</dbReference>
<evidence type="ECO:0000313" key="2">
    <source>
        <dbReference type="EMBL" id="KAJ4978050.1"/>
    </source>
</evidence>
<protein>
    <submittedName>
        <fullName evidence="2">Uncharacterized protein</fullName>
    </submittedName>
</protein>
<reference evidence="2" key="1">
    <citation type="journal article" date="2023" name="Plant J.">
        <title>The genome of the king protea, Protea cynaroides.</title>
        <authorList>
            <person name="Chang J."/>
            <person name="Duong T.A."/>
            <person name="Schoeman C."/>
            <person name="Ma X."/>
            <person name="Roodt D."/>
            <person name="Barker N."/>
            <person name="Li Z."/>
            <person name="Van de Peer Y."/>
            <person name="Mizrachi E."/>
        </authorList>
    </citation>
    <scope>NUCLEOTIDE SEQUENCE</scope>
    <source>
        <tissue evidence="2">Young leaves</tissue>
    </source>
</reference>
<proteinExistence type="predicted"/>
<keyword evidence="3" id="KW-1185">Reference proteome</keyword>
<sequence length="107" mass="12091">MELHEVVLFDDELQARPPPSPRWQEAPTVVAVEGADDRDDEDTPVKVPRESGGLPLGPTLIHTTLDDVMIEIRGIQADQREHSHKVENQIRRMSLAQTTFFTHLDSI</sequence>
<evidence type="ECO:0000313" key="3">
    <source>
        <dbReference type="Proteomes" id="UP001141806"/>
    </source>
</evidence>
<accession>A0A9Q0KWK2</accession>
<name>A0A9Q0KWK2_9MAGN</name>
<organism evidence="2 3">
    <name type="scientific">Protea cynaroides</name>
    <dbReference type="NCBI Taxonomy" id="273540"/>
    <lineage>
        <taxon>Eukaryota</taxon>
        <taxon>Viridiplantae</taxon>
        <taxon>Streptophyta</taxon>
        <taxon>Embryophyta</taxon>
        <taxon>Tracheophyta</taxon>
        <taxon>Spermatophyta</taxon>
        <taxon>Magnoliopsida</taxon>
        <taxon>Proteales</taxon>
        <taxon>Proteaceae</taxon>
        <taxon>Protea</taxon>
    </lineage>
</organism>
<gene>
    <name evidence="2" type="ORF">NE237_008830</name>
</gene>
<feature type="region of interest" description="Disordered" evidence="1">
    <location>
        <begin position="34"/>
        <end position="60"/>
    </location>
</feature>
<dbReference type="AlphaFoldDB" id="A0A9Q0KWK2"/>
<evidence type="ECO:0000256" key="1">
    <source>
        <dbReference type="SAM" id="MobiDB-lite"/>
    </source>
</evidence>
<comment type="caution">
    <text evidence="2">The sequence shown here is derived from an EMBL/GenBank/DDBJ whole genome shotgun (WGS) entry which is preliminary data.</text>
</comment>
<dbReference type="EMBL" id="JAMYWD010000002">
    <property type="protein sequence ID" value="KAJ4978050.1"/>
    <property type="molecule type" value="Genomic_DNA"/>
</dbReference>